<evidence type="ECO:0000313" key="3">
    <source>
        <dbReference type="Proteomes" id="UP000282084"/>
    </source>
</evidence>
<evidence type="ECO:0000259" key="1">
    <source>
        <dbReference type="Pfam" id="PF09423"/>
    </source>
</evidence>
<gene>
    <name evidence="2" type="ORF">C8E97_1642</name>
</gene>
<dbReference type="PANTHER" id="PTHR43606:SF1">
    <property type="entry name" value="PHOD-LIKE PHOSPHATASE METALLOPHOSPHATASE DOMAIN-CONTAINING PROTEIN"/>
    <property type="match status" value="1"/>
</dbReference>
<name>A0A495VUS3_9PSEU</name>
<dbReference type="InterPro" id="IPR038607">
    <property type="entry name" value="PhoD-like_sf"/>
</dbReference>
<dbReference type="Pfam" id="PF09423">
    <property type="entry name" value="PhoD"/>
    <property type="match status" value="1"/>
</dbReference>
<dbReference type="PANTHER" id="PTHR43606">
    <property type="entry name" value="PHOSPHATASE, PUTATIVE (AFU_ORTHOLOGUE AFUA_6G08710)-RELATED"/>
    <property type="match status" value="1"/>
</dbReference>
<dbReference type="Gene3D" id="3.60.21.70">
    <property type="entry name" value="PhoD-like phosphatase"/>
    <property type="match status" value="1"/>
</dbReference>
<comment type="caution">
    <text evidence="2">The sequence shown here is derived from an EMBL/GenBank/DDBJ whole genome shotgun (WGS) entry which is preliminary data.</text>
</comment>
<proteinExistence type="predicted"/>
<reference evidence="2 3" key="1">
    <citation type="submission" date="2018-10" db="EMBL/GenBank/DDBJ databases">
        <title>Sequencing the genomes of 1000 actinobacteria strains.</title>
        <authorList>
            <person name="Klenk H.-P."/>
        </authorList>
    </citation>
    <scope>NUCLEOTIDE SEQUENCE [LARGE SCALE GENOMIC DNA]</scope>
    <source>
        <strain evidence="2 3">DSM 43800</strain>
    </source>
</reference>
<keyword evidence="3" id="KW-1185">Reference proteome</keyword>
<sequence>MQETVALPDGRIWRNVVTPEKLKVAETLDEYRGQFAYNLVDPNFRSFAADVPAFVQWDDHEVVNNRYLGEIPDYRLPGLQ</sequence>
<dbReference type="EMBL" id="RBXO01000001">
    <property type="protein sequence ID" value="RKT53092.1"/>
    <property type="molecule type" value="Genomic_DNA"/>
</dbReference>
<feature type="domain" description="PhoD-like phosphatase metallophosphatase" evidence="1">
    <location>
        <begin position="3"/>
        <end position="69"/>
    </location>
</feature>
<accession>A0A495VUS3</accession>
<dbReference type="InterPro" id="IPR018946">
    <property type="entry name" value="PhoD-like_MPP"/>
</dbReference>
<evidence type="ECO:0000313" key="2">
    <source>
        <dbReference type="EMBL" id="RKT53092.1"/>
    </source>
</evidence>
<dbReference type="AlphaFoldDB" id="A0A495VUS3"/>
<dbReference type="Proteomes" id="UP000282084">
    <property type="component" value="Unassembled WGS sequence"/>
</dbReference>
<organism evidence="2 3">
    <name type="scientific">Saccharothrix australiensis</name>
    <dbReference type="NCBI Taxonomy" id="2072"/>
    <lineage>
        <taxon>Bacteria</taxon>
        <taxon>Bacillati</taxon>
        <taxon>Actinomycetota</taxon>
        <taxon>Actinomycetes</taxon>
        <taxon>Pseudonocardiales</taxon>
        <taxon>Pseudonocardiaceae</taxon>
        <taxon>Saccharothrix</taxon>
    </lineage>
</organism>
<protein>
    <submittedName>
        <fullName evidence="2">PhoD-like phosphatase</fullName>
    </submittedName>
</protein>
<dbReference type="InterPro" id="IPR052900">
    <property type="entry name" value="Phospholipid_Metab_Enz"/>
</dbReference>